<gene>
    <name evidence="2" type="ORF">AVDCRST_MAG39-1000</name>
</gene>
<proteinExistence type="predicted"/>
<dbReference type="Gene3D" id="3.40.50.1820">
    <property type="entry name" value="alpha/beta hydrolase"/>
    <property type="match status" value="1"/>
</dbReference>
<feature type="region of interest" description="Disordered" evidence="1">
    <location>
        <begin position="44"/>
        <end position="64"/>
    </location>
</feature>
<reference evidence="2" key="1">
    <citation type="submission" date="2020-02" db="EMBL/GenBank/DDBJ databases">
        <authorList>
            <person name="Meier V. D."/>
        </authorList>
    </citation>
    <scope>NUCLEOTIDE SEQUENCE</scope>
    <source>
        <strain evidence="2">AVDCRST_MAG39</strain>
    </source>
</reference>
<accession>A0A6J4SJ65</accession>
<evidence type="ECO:0000256" key="1">
    <source>
        <dbReference type="SAM" id="MobiDB-lite"/>
    </source>
</evidence>
<dbReference type="InterPro" id="IPR029058">
    <property type="entry name" value="AB_hydrolase_fold"/>
</dbReference>
<dbReference type="EMBL" id="CADCVW010000039">
    <property type="protein sequence ID" value="CAA9493692.1"/>
    <property type="molecule type" value="Genomic_DNA"/>
</dbReference>
<organism evidence="2">
    <name type="scientific">uncultured Sphingomonadaceae bacterium</name>
    <dbReference type="NCBI Taxonomy" id="169976"/>
    <lineage>
        <taxon>Bacteria</taxon>
        <taxon>Pseudomonadati</taxon>
        <taxon>Pseudomonadota</taxon>
        <taxon>Alphaproteobacteria</taxon>
        <taxon>Sphingomonadales</taxon>
        <taxon>Sphingomonadaceae</taxon>
        <taxon>environmental samples</taxon>
    </lineage>
</organism>
<evidence type="ECO:0000313" key="2">
    <source>
        <dbReference type="EMBL" id="CAA9493692.1"/>
    </source>
</evidence>
<name>A0A6J4SJ65_9SPHN</name>
<feature type="compositionally biased region" description="Basic and acidic residues" evidence="1">
    <location>
        <begin position="53"/>
        <end position="64"/>
    </location>
</feature>
<dbReference type="SUPFAM" id="SSF53474">
    <property type="entry name" value="alpha/beta-Hydrolases"/>
    <property type="match status" value="1"/>
</dbReference>
<protein>
    <submittedName>
        <fullName evidence="2">Uncharacterized protein</fullName>
    </submittedName>
</protein>
<sequence length="83" mass="9672">MLYLLDGGAERRDFKHFAGRVHLGSPWCINAPFILVGVESEDRRAEFTQPSSDPKERKDFPTHGQAERFRRFLVRSPARDRRS</sequence>
<dbReference type="AlphaFoldDB" id="A0A6J4SJ65"/>